<gene>
    <name evidence="1" type="ORF">GCM10009744_33620</name>
</gene>
<proteinExistence type="predicted"/>
<protein>
    <recommendedName>
        <fullName evidence="3">WXG100 family type VII secretion target</fullName>
    </recommendedName>
</protein>
<name>A0ABN2FCU2_9ACTN</name>
<organism evidence="1 2">
    <name type="scientific">Kribbella alba</name>
    <dbReference type="NCBI Taxonomy" id="190197"/>
    <lineage>
        <taxon>Bacteria</taxon>
        <taxon>Bacillati</taxon>
        <taxon>Actinomycetota</taxon>
        <taxon>Actinomycetes</taxon>
        <taxon>Propionibacteriales</taxon>
        <taxon>Kribbellaceae</taxon>
        <taxon>Kribbella</taxon>
    </lineage>
</organism>
<keyword evidence="2" id="KW-1185">Reference proteome</keyword>
<sequence length="95" mass="10145">MPRKLCDFTAVGDLAEQVAATHRKVQTDMETWARTAGLTEADWQDGAGTKFGEVSRAWGVVAAAHQEMQLAVRQATVQAVAENAATVARSAARFG</sequence>
<comment type="caution">
    <text evidence="1">The sequence shown here is derived from an EMBL/GenBank/DDBJ whole genome shotgun (WGS) entry which is preliminary data.</text>
</comment>
<evidence type="ECO:0000313" key="2">
    <source>
        <dbReference type="Proteomes" id="UP001501319"/>
    </source>
</evidence>
<accession>A0ABN2FCU2</accession>
<dbReference type="Proteomes" id="UP001501319">
    <property type="component" value="Unassembled WGS sequence"/>
</dbReference>
<reference evidence="1 2" key="1">
    <citation type="journal article" date="2019" name="Int. J. Syst. Evol. Microbiol.">
        <title>The Global Catalogue of Microorganisms (GCM) 10K type strain sequencing project: providing services to taxonomists for standard genome sequencing and annotation.</title>
        <authorList>
            <consortium name="The Broad Institute Genomics Platform"/>
            <consortium name="The Broad Institute Genome Sequencing Center for Infectious Disease"/>
            <person name="Wu L."/>
            <person name="Ma J."/>
        </authorList>
    </citation>
    <scope>NUCLEOTIDE SEQUENCE [LARGE SCALE GENOMIC DNA]</scope>
    <source>
        <strain evidence="1 2">JCM 14306</strain>
    </source>
</reference>
<evidence type="ECO:0000313" key="1">
    <source>
        <dbReference type="EMBL" id="GAA1640964.1"/>
    </source>
</evidence>
<evidence type="ECO:0008006" key="3">
    <source>
        <dbReference type="Google" id="ProtNLM"/>
    </source>
</evidence>
<dbReference type="EMBL" id="BAAANE010000005">
    <property type="protein sequence ID" value="GAA1640964.1"/>
    <property type="molecule type" value="Genomic_DNA"/>
</dbReference>
<dbReference type="RefSeq" id="WP_344112436.1">
    <property type="nucleotide sequence ID" value="NZ_BAAANE010000005.1"/>
</dbReference>